<protein>
    <recommendedName>
        <fullName evidence="3">BIG2 domain-containing protein</fullName>
    </recommendedName>
</protein>
<dbReference type="Gene3D" id="2.60.40.1080">
    <property type="match status" value="1"/>
</dbReference>
<dbReference type="InterPro" id="IPR008964">
    <property type="entry name" value="Invasin/intimin_cell_adhesion"/>
</dbReference>
<organism evidence="1 2">
    <name type="scientific">Paenibacillus crassostreae</name>
    <dbReference type="NCBI Taxonomy" id="1763538"/>
    <lineage>
        <taxon>Bacteria</taxon>
        <taxon>Bacillati</taxon>
        <taxon>Bacillota</taxon>
        <taxon>Bacilli</taxon>
        <taxon>Bacillales</taxon>
        <taxon>Paenibacillaceae</taxon>
        <taxon>Paenibacillus</taxon>
    </lineage>
</organism>
<keyword evidence="2" id="KW-1185">Reference proteome</keyword>
<evidence type="ECO:0008006" key="3">
    <source>
        <dbReference type="Google" id="ProtNLM"/>
    </source>
</evidence>
<dbReference type="Proteomes" id="UP000077134">
    <property type="component" value="Unassembled WGS sequence"/>
</dbReference>
<evidence type="ECO:0000313" key="1">
    <source>
        <dbReference type="EMBL" id="OAB71461.1"/>
    </source>
</evidence>
<dbReference type="EMBL" id="LSFN01000039">
    <property type="protein sequence ID" value="OAB71461.1"/>
    <property type="molecule type" value="Genomic_DNA"/>
</dbReference>
<dbReference type="AlphaFoldDB" id="A0A167AUY7"/>
<dbReference type="RefSeq" id="WP_068661073.1">
    <property type="nucleotide sequence ID" value="NZ_CP017770.1"/>
</dbReference>
<dbReference type="OrthoDB" id="2533640at2"/>
<name>A0A167AUY7_9BACL</name>
<accession>A0A167AUY7</accession>
<dbReference type="KEGG" id="pcx:LPB68_16495"/>
<sequence>MTRSIETMIDFFLREKGEHIHINGVQQIALIRDATDKIQSSDEKIIRAATPLHTGNFIDYRNERYLITSEIVQNEQSNRGRIRKCNYGIAFNWDGNVKWFNAILEGETFSVSSGTIISVPTGTIHVYLQDNADTKSITLSQRFYNTHQPFKVNGIDRTVKGIIKLSCSLDSISSAVDDVDNNIVDRWKYEVSHTYALTIDNVTTTQVLINDVLQLNYTATDNGKEIPTPAITFTSSDANVVSVDNQGKVMGKQVGQETITARLTYHPSITDTIQITTVEEYTHNYNILISGNTSIYLSQSLSYTAIIYLSGVEVFDQSVQWMISNQNATTPVMAAITARTGNSVTIKAGNSSGYVYKYLILSAKLTSDPTISIEKTIQIKSLL</sequence>
<proteinExistence type="predicted"/>
<evidence type="ECO:0000313" key="2">
    <source>
        <dbReference type="Proteomes" id="UP000077134"/>
    </source>
</evidence>
<gene>
    <name evidence="1" type="ORF">PNBC_19365</name>
</gene>
<reference evidence="1 2" key="1">
    <citation type="submission" date="2016-02" db="EMBL/GenBank/DDBJ databases">
        <title>Paenibacillus sp. LPB0068, isolated from Crassostrea gigas.</title>
        <authorList>
            <person name="Shin S.-K."/>
            <person name="Yi H."/>
        </authorList>
    </citation>
    <scope>NUCLEOTIDE SEQUENCE [LARGE SCALE GENOMIC DNA]</scope>
    <source>
        <strain evidence="1 2">LPB0068</strain>
    </source>
</reference>
<dbReference type="SUPFAM" id="SSF49373">
    <property type="entry name" value="Invasin/intimin cell-adhesion fragments"/>
    <property type="match status" value="1"/>
</dbReference>
<comment type="caution">
    <text evidence="1">The sequence shown here is derived from an EMBL/GenBank/DDBJ whole genome shotgun (WGS) entry which is preliminary data.</text>
</comment>
<dbReference type="STRING" id="1763538.LPB68_16495"/>